<feature type="region of interest" description="Disordered" evidence="7">
    <location>
        <begin position="294"/>
        <end position="328"/>
    </location>
</feature>
<feature type="domain" description="C2H2-type" evidence="8">
    <location>
        <begin position="401"/>
        <end position="429"/>
    </location>
</feature>
<feature type="domain" description="C2H2-type" evidence="8">
    <location>
        <begin position="590"/>
        <end position="617"/>
    </location>
</feature>
<feature type="region of interest" description="Disordered" evidence="7">
    <location>
        <begin position="706"/>
        <end position="726"/>
    </location>
</feature>
<feature type="compositionally biased region" description="Basic and acidic residues" evidence="7">
    <location>
        <begin position="712"/>
        <end position="726"/>
    </location>
</feature>
<dbReference type="Gene3D" id="3.40.1800.20">
    <property type="match status" value="1"/>
</dbReference>
<dbReference type="GO" id="GO:0001228">
    <property type="term" value="F:DNA-binding transcription activator activity, RNA polymerase II-specific"/>
    <property type="evidence" value="ECO:0007669"/>
    <property type="project" value="TreeGrafter"/>
</dbReference>
<evidence type="ECO:0000259" key="8">
    <source>
        <dbReference type="PROSITE" id="PS50157"/>
    </source>
</evidence>
<dbReference type="AlphaFoldDB" id="Q16YI8"/>
<evidence type="ECO:0000313" key="9">
    <source>
        <dbReference type="EMBL" id="EAT39668.1"/>
    </source>
</evidence>
<feature type="compositionally biased region" description="Acidic residues" evidence="7">
    <location>
        <begin position="460"/>
        <end position="472"/>
    </location>
</feature>
<evidence type="ECO:0000256" key="5">
    <source>
        <dbReference type="ARBA" id="ARBA00023242"/>
    </source>
</evidence>
<dbReference type="GO" id="GO:0005634">
    <property type="term" value="C:nucleus"/>
    <property type="evidence" value="ECO:0007669"/>
    <property type="project" value="InterPro"/>
</dbReference>
<dbReference type="PaxDb" id="7159-AAEL008531-PA"/>
<feature type="compositionally biased region" description="Basic and acidic residues" evidence="7">
    <location>
        <begin position="446"/>
        <end position="459"/>
    </location>
</feature>
<sequence length="726" mass="83881">MSDCLTCAKSADGESGQSFAISSNRDIQIALCKHFWFDEDQYLQRTICYPCWRKIEDFHRFYCEVKQLHSRPLYSVIPLEVKREDQQLGFALGPAEQADQYVVAEDHGSDHELFEIKVEDPKVDFLSNLPERLDESMKAEVDKDVINKDADLNNTTTMVQIPDLAVLKSEEPQPNIASEHKIHCIEVEDDDTLDENPDLAVLKSKDRQSDTACEHEVNCIEVEDDDGTLDKNPDMVVLKIEDRLSYITPDQKINCIEVEDDDDTLDESPDLVVLKSEDYQPDTASEHQIDCIEVEDDDDTLDQNEDDEGSGNESRSSTTKRNKYRQRVQKNVKDAVQEYVSKNLVLDCDTCGEKCSSFENLQRHSMMEHAKTATIICCNQKLSDNYRFVDHIRFHLDPEAFMCPHCSKQCGYRGELKKHIRMSHYGETKKSVGKVEQSRANKRKAVKEQKSDESEKSNSSEEEDDEKDDDNDATQNDSKPGGRLVISPEEMAKIQLFISKNIKLECDTCSEKCTTFKALQRHSMVRHRKRAIIQCCNRKLVNNFRFDDHMLFHVNPKRFICTLCTKQCPNWEALKRHIQLVHTPDSEKTHQCEICAKKFPTKLAASRHIKLHGESGSSQNDDAETDRLIAKKFNLMCDTCNLKCDTFQGLQRHSMAVHGRGTFVYCCGMKYSLRWKLLDHYYYHMDPTKFRCQVCLKSWPHSESLRQHMKNKHPEEARKRAKLNDT</sequence>
<reference evidence="9" key="3">
    <citation type="submission" date="2012-09" db="EMBL/GenBank/DDBJ databases">
        <authorList>
            <consortium name="VectorBase"/>
        </authorList>
    </citation>
    <scope>NUCLEOTIDE SEQUENCE</scope>
    <source>
        <strain evidence="9">Liverpool</strain>
    </source>
</reference>
<dbReference type="GO" id="GO:0000978">
    <property type="term" value="F:RNA polymerase II cis-regulatory region sequence-specific DNA binding"/>
    <property type="evidence" value="ECO:0007669"/>
    <property type="project" value="TreeGrafter"/>
</dbReference>
<organism evidence="9 10">
    <name type="scientific">Aedes aegypti</name>
    <name type="common">Yellowfever mosquito</name>
    <name type="synonym">Culex aegypti</name>
    <dbReference type="NCBI Taxonomy" id="7159"/>
    <lineage>
        <taxon>Eukaryota</taxon>
        <taxon>Metazoa</taxon>
        <taxon>Ecdysozoa</taxon>
        <taxon>Arthropoda</taxon>
        <taxon>Hexapoda</taxon>
        <taxon>Insecta</taxon>
        <taxon>Pterygota</taxon>
        <taxon>Neoptera</taxon>
        <taxon>Endopterygota</taxon>
        <taxon>Diptera</taxon>
        <taxon>Nematocera</taxon>
        <taxon>Culicoidea</taxon>
        <taxon>Culicidae</taxon>
        <taxon>Culicinae</taxon>
        <taxon>Aedini</taxon>
        <taxon>Aedes</taxon>
        <taxon>Stegomyia</taxon>
    </lineage>
</organism>
<dbReference type="InterPro" id="IPR013087">
    <property type="entry name" value="Znf_C2H2_type"/>
</dbReference>
<keyword evidence="3 6" id="KW-0863">Zinc-finger</keyword>
<evidence type="ECO:0000256" key="1">
    <source>
        <dbReference type="ARBA" id="ARBA00022723"/>
    </source>
</evidence>
<dbReference type="HOGENOM" id="CLU_002678_94_13_1"/>
<feature type="domain" description="C2H2-type" evidence="8">
    <location>
        <begin position="690"/>
        <end position="718"/>
    </location>
</feature>
<dbReference type="PROSITE" id="PS00028">
    <property type="entry name" value="ZINC_FINGER_C2H2_1"/>
    <property type="match status" value="6"/>
</dbReference>
<evidence type="ECO:0000256" key="4">
    <source>
        <dbReference type="ARBA" id="ARBA00022833"/>
    </source>
</evidence>
<dbReference type="PANTHER" id="PTHR24393">
    <property type="entry name" value="ZINC FINGER PROTEIN"/>
    <property type="match status" value="1"/>
</dbReference>
<protein>
    <submittedName>
        <fullName evidence="9">AAEL008531-PA</fullName>
    </submittedName>
</protein>
<evidence type="ECO:0000256" key="6">
    <source>
        <dbReference type="PROSITE-ProRule" id="PRU00042"/>
    </source>
</evidence>
<reference evidence="9" key="1">
    <citation type="submission" date="2005-10" db="EMBL/GenBank/DDBJ databases">
        <authorList>
            <person name="Loftus B.J."/>
            <person name="Nene V.M."/>
            <person name="Hannick L.I."/>
            <person name="Bidwell S."/>
            <person name="Haas B."/>
            <person name="Amedeo P."/>
            <person name="Orvis J."/>
            <person name="Wortman J.R."/>
            <person name="White O.R."/>
            <person name="Salzberg S."/>
            <person name="Shumway M."/>
            <person name="Koo H."/>
            <person name="Zhao Y."/>
            <person name="Holmes M."/>
            <person name="Miller J."/>
            <person name="Schatz M."/>
            <person name="Pop M."/>
            <person name="Pai G."/>
            <person name="Utterback T."/>
            <person name="Rogers Y.-H."/>
            <person name="Kravitz S."/>
            <person name="Fraser C.M."/>
        </authorList>
    </citation>
    <scope>NUCLEOTIDE SEQUENCE</scope>
    <source>
        <strain evidence="9">Liverpool</strain>
    </source>
</reference>
<dbReference type="InterPro" id="IPR012934">
    <property type="entry name" value="Znf_AD"/>
</dbReference>
<keyword evidence="2" id="KW-0677">Repeat</keyword>
<keyword evidence="4" id="KW-0862">Zinc</keyword>
<dbReference type="EMBL" id="CH477516">
    <property type="protein sequence ID" value="EAT39668.1"/>
    <property type="molecule type" value="Genomic_DNA"/>
</dbReference>
<gene>
    <name evidence="9" type="ORF">AaeL_AAEL008531</name>
</gene>
<dbReference type="SMART" id="SM00355">
    <property type="entry name" value="ZnF_C2H2"/>
    <property type="match status" value="7"/>
</dbReference>
<dbReference type="VEuPathDB" id="VectorBase:AAEL027672"/>
<dbReference type="Pfam" id="PF00096">
    <property type="entry name" value="zf-C2H2"/>
    <property type="match status" value="2"/>
</dbReference>
<dbReference type="eggNOG" id="KOG1721">
    <property type="taxonomic scope" value="Eukaryota"/>
</dbReference>
<dbReference type="SUPFAM" id="SSF57667">
    <property type="entry name" value="beta-beta-alpha zinc fingers"/>
    <property type="match status" value="2"/>
</dbReference>
<dbReference type="OMA" id="HIRMSHY"/>
<evidence type="ECO:0000256" key="7">
    <source>
        <dbReference type="SAM" id="MobiDB-lite"/>
    </source>
</evidence>
<dbReference type="SMART" id="SM00868">
    <property type="entry name" value="zf-AD"/>
    <property type="match status" value="2"/>
</dbReference>
<dbReference type="InterPro" id="IPR036236">
    <property type="entry name" value="Znf_C2H2_sf"/>
</dbReference>
<name>Q16YI8_AEDAE</name>
<accession>Q16YI8</accession>
<feature type="compositionally biased region" description="Acidic residues" evidence="7">
    <location>
        <begin position="294"/>
        <end position="310"/>
    </location>
</feature>
<evidence type="ECO:0000313" key="10">
    <source>
        <dbReference type="Proteomes" id="UP000682892"/>
    </source>
</evidence>
<feature type="domain" description="C2H2-type" evidence="8">
    <location>
        <begin position="559"/>
        <end position="587"/>
    </location>
</feature>
<keyword evidence="1" id="KW-0479">Metal-binding</keyword>
<evidence type="ECO:0000256" key="2">
    <source>
        <dbReference type="ARBA" id="ARBA00022737"/>
    </source>
</evidence>
<dbReference type="GO" id="GO:0008270">
    <property type="term" value="F:zinc ion binding"/>
    <property type="evidence" value="ECO:0007669"/>
    <property type="project" value="UniProtKB-KW"/>
</dbReference>
<feature type="compositionally biased region" description="Basic residues" evidence="7">
    <location>
        <begin position="318"/>
        <end position="328"/>
    </location>
</feature>
<keyword evidence="5" id="KW-0539">Nucleus</keyword>
<dbReference type="Gene3D" id="3.30.160.60">
    <property type="entry name" value="Classic Zinc Finger"/>
    <property type="match status" value="4"/>
</dbReference>
<dbReference type="PANTHER" id="PTHR24393:SF34">
    <property type="entry name" value="PR_SET DOMAIN 13"/>
    <property type="match status" value="1"/>
</dbReference>
<proteinExistence type="predicted"/>
<reference evidence="9" key="2">
    <citation type="journal article" date="2007" name="Science">
        <title>Genome sequence of Aedes aegypti, a major arbovirus vector.</title>
        <authorList>
            <person name="Nene V."/>
            <person name="Wortman J.R."/>
            <person name="Lawson D."/>
            <person name="Haas B."/>
            <person name="Kodira C."/>
            <person name="Tu Z.J."/>
            <person name="Loftus B."/>
            <person name="Xi Z."/>
            <person name="Megy K."/>
            <person name="Grabherr M."/>
            <person name="Ren Q."/>
            <person name="Zdobnov E.M."/>
            <person name="Lobo N.F."/>
            <person name="Campbell K.S."/>
            <person name="Brown S.E."/>
            <person name="Bonaldo M.F."/>
            <person name="Zhu J."/>
            <person name="Sinkins S.P."/>
            <person name="Hogenkamp D.G."/>
            <person name="Amedeo P."/>
            <person name="Arensburger P."/>
            <person name="Atkinson P.W."/>
            <person name="Bidwell S."/>
            <person name="Biedler J."/>
            <person name="Birney E."/>
            <person name="Bruggner R.V."/>
            <person name="Costas J."/>
            <person name="Coy M.R."/>
            <person name="Crabtree J."/>
            <person name="Crawford M."/>
            <person name="Debruyn B."/>
            <person name="Decaprio D."/>
            <person name="Eiglmeier K."/>
            <person name="Eisenstadt E."/>
            <person name="El-Dorry H."/>
            <person name="Gelbart W.M."/>
            <person name="Gomes S.L."/>
            <person name="Hammond M."/>
            <person name="Hannick L.I."/>
            <person name="Hogan J.R."/>
            <person name="Holmes M.H."/>
            <person name="Jaffe D."/>
            <person name="Johnston J.S."/>
            <person name="Kennedy R.C."/>
            <person name="Koo H."/>
            <person name="Kravitz S."/>
            <person name="Kriventseva E.V."/>
            <person name="Kulp D."/>
            <person name="Labutti K."/>
            <person name="Lee E."/>
            <person name="Li S."/>
            <person name="Lovin D.D."/>
            <person name="Mao C."/>
            <person name="Mauceli E."/>
            <person name="Menck C.F."/>
            <person name="Miller J.R."/>
            <person name="Montgomery P."/>
            <person name="Mori A."/>
            <person name="Nascimento A.L."/>
            <person name="Naveira H.F."/>
            <person name="Nusbaum C."/>
            <person name="O'leary S."/>
            <person name="Orvis J."/>
            <person name="Pertea M."/>
            <person name="Quesneville H."/>
            <person name="Reidenbach K.R."/>
            <person name="Rogers Y.H."/>
            <person name="Roth C.W."/>
            <person name="Schneider J.R."/>
            <person name="Schatz M."/>
            <person name="Shumway M."/>
            <person name="Stanke M."/>
            <person name="Stinson E.O."/>
            <person name="Tubio J.M."/>
            <person name="Vanzee J.P."/>
            <person name="Verjovski-Almeida S."/>
            <person name="Werner D."/>
            <person name="White O."/>
            <person name="Wyder S."/>
            <person name="Zeng Q."/>
            <person name="Zhao Q."/>
            <person name="Zhao Y."/>
            <person name="Hill C.A."/>
            <person name="Raikhel A.S."/>
            <person name="Soares M.B."/>
            <person name="Knudson D.L."/>
            <person name="Lee N.H."/>
            <person name="Galagan J."/>
            <person name="Salzberg S.L."/>
            <person name="Paulsen I.T."/>
            <person name="Dimopoulos G."/>
            <person name="Collins F.H."/>
            <person name="Birren B."/>
            <person name="Fraser-Liggett C.M."/>
            <person name="Severson D.W."/>
        </authorList>
    </citation>
    <scope>NUCLEOTIDE SEQUENCE [LARGE SCALE GENOMIC DNA]</scope>
    <source>
        <strain evidence="9">Liverpool</strain>
    </source>
</reference>
<evidence type="ECO:0000256" key="3">
    <source>
        <dbReference type="ARBA" id="ARBA00022771"/>
    </source>
</evidence>
<dbReference type="Proteomes" id="UP000682892">
    <property type="component" value="Unassembled WGS sequence"/>
</dbReference>
<feature type="region of interest" description="Disordered" evidence="7">
    <location>
        <begin position="426"/>
        <end position="485"/>
    </location>
</feature>
<dbReference type="PROSITE" id="PS50157">
    <property type="entry name" value="ZINC_FINGER_C2H2_2"/>
    <property type="match status" value="4"/>
</dbReference>